<dbReference type="InterPro" id="IPR024079">
    <property type="entry name" value="MetalloPept_cat_dom_sf"/>
</dbReference>
<dbReference type="RefSeq" id="WP_081164576.1">
    <property type="nucleotide sequence ID" value="NZ_LWBP01000178.1"/>
</dbReference>
<dbReference type="AlphaFoldDB" id="A0A1V9FLU6"/>
<proteinExistence type="predicted"/>
<comment type="caution">
    <text evidence="2">The sequence shown here is derived from an EMBL/GenBank/DDBJ whole genome shotgun (WGS) entry which is preliminary data.</text>
</comment>
<dbReference type="InterPro" id="IPR024653">
    <property type="entry name" value="Peptidase_M10/M27/M57"/>
</dbReference>
<dbReference type="Proteomes" id="UP000192276">
    <property type="component" value="Unassembled WGS sequence"/>
</dbReference>
<name>A0A1V9FLU6_9BACT</name>
<keyword evidence="1" id="KW-0732">Signal</keyword>
<dbReference type="EMBL" id="LWBP01000178">
    <property type="protein sequence ID" value="OQP59325.1"/>
    <property type="molecule type" value="Genomic_DNA"/>
</dbReference>
<evidence type="ECO:0000313" key="3">
    <source>
        <dbReference type="Proteomes" id="UP000192276"/>
    </source>
</evidence>
<sequence length="264" mass="28306">MRIVYLKMAVAISACVVVLFACRKNAATEQLTTPSEEALGKIYNLGFSNKNVRIDEDGNYVVEGDIILSRADLDAAPGMQFFRVGVEEQYRTNNLVTGPRVIKVSLSSKLPTSYRAALDEALARYNAENLSLTFQRVSSGADISIIKGNGNFLASAGFPTSTGQPYSQIKVNSNAMNGQPQGTVASVLAHEIGHCIGFRHTDYMNRSYSCGGQAVNEGASTAGAVYIPGTAVGPDPNSWMLSCIGSGQNRPFNANDKIALNFLY</sequence>
<evidence type="ECO:0000313" key="2">
    <source>
        <dbReference type="EMBL" id="OQP59325.1"/>
    </source>
</evidence>
<keyword evidence="3" id="KW-1185">Reference proteome</keyword>
<reference evidence="3" key="1">
    <citation type="submission" date="2016-04" db="EMBL/GenBank/DDBJ databases">
        <authorList>
            <person name="Chen L."/>
            <person name="Zhuang W."/>
            <person name="Wang G."/>
        </authorList>
    </citation>
    <scope>NUCLEOTIDE SEQUENCE [LARGE SCALE GENOMIC DNA]</scope>
    <source>
        <strain evidence="3">208</strain>
    </source>
</reference>
<protein>
    <submittedName>
        <fullName evidence="2">Protease</fullName>
    </submittedName>
</protein>
<dbReference type="Gene3D" id="3.40.390.10">
    <property type="entry name" value="Collagenase (Catalytic Domain)"/>
    <property type="match status" value="1"/>
</dbReference>
<dbReference type="PROSITE" id="PS51257">
    <property type="entry name" value="PROKAR_LIPOPROTEIN"/>
    <property type="match status" value="1"/>
</dbReference>
<feature type="chain" id="PRO_5012190149" evidence="1">
    <location>
        <begin position="27"/>
        <end position="264"/>
    </location>
</feature>
<dbReference type="GO" id="GO:0006508">
    <property type="term" value="P:proteolysis"/>
    <property type="evidence" value="ECO:0007669"/>
    <property type="project" value="UniProtKB-KW"/>
</dbReference>
<organism evidence="2 3">
    <name type="scientific">Niastella populi</name>
    <dbReference type="NCBI Taxonomy" id="550983"/>
    <lineage>
        <taxon>Bacteria</taxon>
        <taxon>Pseudomonadati</taxon>
        <taxon>Bacteroidota</taxon>
        <taxon>Chitinophagia</taxon>
        <taxon>Chitinophagales</taxon>
        <taxon>Chitinophagaceae</taxon>
        <taxon>Niastella</taxon>
    </lineage>
</organism>
<dbReference type="STRING" id="550983.A4R26_21130"/>
<keyword evidence="2" id="KW-0645">Protease</keyword>
<dbReference type="SUPFAM" id="SSF55486">
    <property type="entry name" value="Metalloproteases ('zincins'), catalytic domain"/>
    <property type="match status" value="1"/>
</dbReference>
<keyword evidence="2" id="KW-0378">Hydrolase</keyword>
<gene>
    <name evidence="2" type="ORF">A4R26_21130</name>
</gene>
<evidence type="ECO:0000256" key="1">
    <source>
        <dbReference type="SAM" id="SignalP"/>
    </source>
</evidence>
<feature type="signal peptide" evidence="1">
    <location>
        <begin position="1"/>
        <end position="26"/>
    </location>
</feature>
<dbReference type="GO" id="GO:0008237">
    <property type="term" value="F:metallopeptidase activity"/>
    <property type="evidence" value="ECO:0007669"/>
    <property type="project" value="InterPro"/>
</dbReference>
<accession>A0A1V9FLU6</accession>
<dbReference type="Pfam" id="PF12388">
    <property type="entry name" value="Peptidase_M57"/>
    <property type="match status" value="1"/>
</dbReference>